<gene>
    <name evidence="1" type="ORF">METZ01_LOCUS537</name>
</gene>
<evidence type="ECO:0000313" key="1">
    <source>
        <dbReference type="EMBL" id="SUZ47683.1"/>
    </source>
</evidence>
<accession>A0A381N219</accession>
<reference evidence="1" key="1">
    <citation type="submission" date="2018-05" db="EMBL/GenBank/DDBJ databases">
        <authorList>
            <person name="Lanie J.A."/>
            <person name="Ng W.-L."/>
            <person name="Kazmierczak K.M."/>
            <person name="Andrzejewski T.M."/>
            <person name="Davidsen T.M."/>
            <person name="Wayne K.J."/>
            <person name="Tettelin H."/>
            <person name="Glass J.I."/>
            <person name="Rusch D."/>
            <person name="Podicherti R."/>
            <person name="Tsui H.-C.T."/>
            <person name="Winkler M.E."/>
        </authorList>
    </citation>
    <scope>NUCLEOTIDE SEQUENCE</scope>
</reference>
<proteinExistence type="predicted"/>
<dbReference type="EMBL" id="UINC01000030">
    <property type="protein sequence ID" value="SUZ47683.1"/>
    <property type="molecule type" value="Genomic_DNA"/>
</dbReference>
<protein>
    <submittedName>
        <fullName evidence="1">Uncharacterized protein</fullName>
    </submittedName>
</protein>
<dbReference type="AlphaFoldDB" id="A0A381N219"/>
<organism evidence="1">
    <name type="scientific">marine metagenome</name>
    <dbReference type="NCBI Taxonomy" id="408172"/>
    <lineage>
        <taxon>unclassified sequences</taxon>
        <taxon>metagenomes</taxon>
        <taxon>ecological metagenomes</taxon>
    </lineage>
</organism>
<name>A0A381N219_9ZZZZ</name>
<feature type="non-terminal residue" evidence="1">
    <location>
        <position position="1"/>
    </location>
</feature>
<sequence length="45" mass="4783">VARNSFDAFHLELSSTPIRAPESVSIRGAKATVSEVTVPRGSKTI</sequence>